<dbReference type="InterPro" id="IPR029787">
    <property type="entry name" value="Nucleotide_cyclase"/>
</dbReference>
<dbReference type="EMBL" id="CP048836">
    <property type="protein sequence ID" value="QID18256.1"/>
    <property type="molecule type" value="Genomic_DNA"/>
</dbReference>
<dbReference type="SUPFAM" id="SSF55781">
    <property type="entry name" value="GAF domain-like"/>
    <property type="match status" value="1"/>
</dbReference>
<evidence type="ECO:0000313" key="3">
    <source>
        <dbReference type="Proteomes" id="UP000501991"/>
    </source>
</evidence>
<dbReference type="SUPFAM" id="SSF55073">
    <property type="entry name" value="Nucleotide cyclase"/>
    <property type="match status" value="1"/>
</dbReference>
<dbReference type="PANTHER" id="PTHR43102">
    <property type="entry name" value="SLR1143 PROTEIN"/>
    <property type="match status" value="1"/>
</dbReference>
<evidence type="ECO:0000313" key="2">
    <source>
        <dbReference type="EMBL" id="QID18256.1"/>
    </source>
</evidence>
<dbReference type="Pfam" id="PF01590">
    <property type="entry name" value="GAF"/>
    <property type="match status" value="1"/>
</dbReference>
<feature type="domain" description="GGDEF" evidence="1">
    <location>
        <begin position="195"/>
        <end position="315"/>
    </location>
</feature>
<dbReference type="PANTHER" id="PTHR43102:SF2">
    <property type="entry name" value="GAF DOMAIN-CONTAINING PROTEIN"/>
    <property type="match status" value="1"/>
</dbReference>
<dbReference type="InterPro" id="IPR043128">
    <property type="entry name" value="Rev_trsase/Diguanyl_cyclase"/>
</dbReference>
<sequence length="315" mass="34303">MPDTPDAPTLRLSTLHALNLLDTPAEERFDRAVRLARCMFQVAMAGIGLADAQRLWFKSSMGPLPRELPGDDPFCVEAIAEGTLLIVPDACADSRFAGHPLVTAAPHVRFAAAQPLSAPNGCRIGALLLFDPSPRQLDPALREALCDLGAMIERELPKISPNTLDTLTGITNRRGFLALAQRSLNQCVRQEQPAALVLFCLAEAPHERSLAPAEAELVVTTFAETMQRSFRESDVFARLGDTEFALLLSRVDATGAKRCVDRFLGRIAAENVALPPETQVCFAWQISAFDPRCHTTVDALLGAARKALLKQRRIS</sequence>
<dbReference type="InterPro" id="IPR003018">
    <property type="entry name" value="GAF"/>
</dbReference>
<dbReference type="KEGG" id="azq:G3580_11780"/>
<dbReference type="NCBIfam" id="TIGR00254">
    <property type="entry name" value="GGDEF"/>
    <property type="match status" value="1"/>
</dbReference>
<dbReference type="Proteomes" id="UP000501991">
    <property type="component" value="Chromosome"/>
</dbReference>
<dbReference type="Gene3D" id="3.30.70.270">
    <property type="match status" value="1"/>
</dbReference>
<dbReference type="InterPro" id="IPR029016">
    <property type="entry name" value="GAF-like_dom_sf"/>
</dbReference>
<organism evidence="2 3">
    <name type="scientific">Nitrogeniibacter mangrovi</name>
    <dbReference type="NCBI Taxonomy" id="2016596"/>
    <lineage>
        <taxon>Bacteria</taxon>
        <taxon>Pseudomonadati</taxon>
        <taxon>Pseudomonadota</taxon>
        <taxon>Betaproteobacteria</taxon>
        <taxon>Rhodocyclales</taxon>
        <taxon>Zoogloeaceae</taxon>
        <taxon>Nitrogeniibacter</taxon>
    </lineage>
</organism>
<proteinExistence type="predicted"/>
<gene>
    <name evidence="2" type="ORF">G3580_11780</name>
</gene>
<protein>
    <submittedName>
        <fullName evidence="2">Diguanylate cyclase</fullName>
    </submittedName>
</protein>
<keyword evidence="3" id="KW-1185">Reference proteome</keyword>
<dbReference type="SMART" id="SM00065">
    <property type="entry name" value="GAF"/>
    <property type="match status" value="1"/>
</dbReference>
<evidence type="ECO:0000259" key="1">
    <source>
        <dbReference type="PROSITE" id="PS50887"/>
    </source>
</evidence>
<dbReference type="RefSeq" id="WP_173765739.1">
    <property type="nucleotide sequence ID" value="NZ_CP048836.1"/>
</dbReference>
<dbReference type="PROSITE" id="PS50887">
    <property type="entry name" value="GGDEF"/>
    <property type="match status" value="1"/>
</dbReference>
<dbReference type="Gene3D" id="3.30.450.40">
    <property type="match status" value="1"/>
</dbReference>
<reference evidence="2 3" key="1">
    <citation type="submission" date="2020-02" db="EMBL/GenBank/DDBJ databases">
        <title>Nitrogenibacter mangrovi gen. nov., sp. nov. isolated from mangrove sediment, a denitrifying betaproteobacterium.</title>
        <authorList>
            <person name="Liao H."/>
            <person name="Tian Y."/>
        </authorList>
    </citation>
    <scope>NUCLEOTIDE SEQUENCE [LARGE SCALE GENOMIC DNA]</scope>
    <source>
        <strain evidence="2 3">M9-3-2</strain>
    </source>
</reference>
<accession>A0A6C1B3N1</accession>
<dbReference type="Pfam" id="PF00990">
    <property type="entry name" value="GGDEF"/>
    <property type="match status" value="1"/>
</dbReference>
<dbReference type="InterPro" id="IPR000160">
    <property type="entry name" value="GGDEF_dom"/>
</dbReference>
<dbReference type="AlphaFoldDB" id="A0A6C1B3N1"/>
<name>A0A6C1B3N1_9RHOO</name>
<dbReference type="SMART" id="SM00267">
    <property type="entry name" value="GGDEF"/>
    <property type="match status" value="1"/>
</dbReference>